<name>A0A060HLH9_9ARCH</name>
<keyword evidence="7" id="KW-1185">Reference proteome</keyword>
<protein>
    <submittedName>
        <fullName evidence="6">ABC phosphate uptake transporter, substrate-binding protein</fullName>
    </submittedName>
</protein>
<dbReference type="STRING" id="926571.NVIE_020870"/>
<dbReference type="GO" id="GO:0043190">
    <property type="term" value="C:ATP-binding cassette (ABC) transporter complex"/>
    <property type="evidence" value="ECO:0007669"/>
    <property type="project" value="InterPro"/>
</dbReference>
<feature type="domain" description="PBP" evidence="5">
    <location>
        <begin position="36"/>
        <end position="338"/>
    </location>
</feature>
<dbReference type="PANTHER" id="PTHR42996">
    <property type="entry name" value="PHOSPHATE-BINDING PROTEIN PSTS"/>
    <property type="match status" value="1"/>
</dbReference>
<dbReference type="Pfam" id="PF12849">
    <property type="entry name" value="PBP_like_2"/>
    <property type="match status" value="1"/>
</dbReference>
<dbReference type="Proteomes" id="UP000027093">
    <property type="component" value="Chromosome"/>
</dbReference>
<accession>A0A060HLH9</accession>
<sequence length="514" mass="54144">MHGFDGIRRTVLVGLFAGMLLASFLPVAMSTSAYAQSSSSQVTINGAGATFPFPLIDTWRVEYKKVNPSISLNYQSIGSGGGIKQFTERTVDFGASDAPLTAAQTKALPGAAVHIPETIGSVVAAYNIPGFKQKGLLLTGPILADIYLGKITRWDDPAIKALNPKVPLPSKDILVVRRSDGSGTTFVWTDYLSSVSPEWAQKVGKGTAVQWPKGRGAPGNEGVASTVRGAPYSLGYVELAYALTANMNYAFIQNKEGNFIEPSLDSAKAAVEASATALPAGDAAWTNVSLVNAPGDSSYPIASFSYLLLYKEMSTSTKIDSEAKAKAIVDFIAWAISPAGQQHAQKLSYVPLPDNVVSLNQKTLASLTYKGKALYTMPGSSSSSTATSTTTATTEEPASKTYTAKLSVTASMSKTTKMMNLVLRNPSNSDAQVYQLQVTLDGGANVMSAKGPAGWAVDYDGDTVIFTTDDKPITKGKLGLFKITASATASSIDWESDDADGNVINAKTTTVSVR</sequence>
<dbReference type="Gene3D" id="3.40.190.10">
    <property type="entry name" value="Periplasmic binding protein-like II"/>
    <property type="match status" value="2"/>
</dbReference>
<dbReference type="InterPro" id="IPR005673">
    <property type="entry name" value="ABC_phos-bd_PstS"/>
</dbReference>
<dbReference type="RefSeq" id="WP_084790766.1">
    <property type="nucleotide sequence ID" value="NZ_CP007536.1"/>
</dbReference>
<dbReference type="GO" id="GO:0042301">
    <property type="term" value="F:phosphate ion binding"/>
    <property type="evidence" value="ECO:0007669"/>
    <property type="project" value="InterPro"/>
</dbReference>
<dbReference type="EMBL" id="CP007536">
    <property type="protein sequence ID" value="AIC16348.1"/>
    <property type="molecule type" value="Genomic_DNA"/>
</dbReference>
<dbReference type="GeneID" id="74947329"/>
<organism evidence="6 7">
    <name type="scientific">Nitrososphaera viennensis EN76</name>
    <dbReference type="NCBI Taxonomy" id="926571"/>
    <lineage>
        <taxon>Archaea</taxon>
        <taxon>Nitrososphaerota</taxon>
        <taxon>Nitrososphaeria</taxon>
        <taxon>Nitrososphaerales</taxon>
        <taxon>Nitrososphaeraceae</taxon>
        <taxon>Nitrososphaera</taxon>
    </lineage>
</organism>
<dbReference type="PANTHER" id="PTHR42996:SF1">
    <property type="entry name" value="PHOSPHATE-BINDING PROTEIN PSTS"/>
    <property type="match status" value="1"/>
</dbReference>
<evidence type="ECO:0000256" key="3">
    <source>
        <dbReference type="ARBA" id="ARBA00022592"/>
    </source>
</evidence>
<feature type="region of interest" description="Disordered" evidence="4">
    <location>
        <begin position="377"/>
        <end position="398"/>
    </location>
</feature>
<keyword evidence="2" id="KW-0813">Transport</keyword>
<dbReference type="NCBIfam" id="TIGR00975">
    <property type="entry name" value="3a0107s03"/>
    <property type="match status" value="1"/>
</dbReference>
<dbReference type="GO" id="GO:0035435">
    <property type="term" value="P:phosphate ion transmembrane transport"/>
    <property type="evidence" value="ECO:0007669"/>
    <property type="project" value="InterPro"/>
</dbReference>
<dbReference type="HOGENOM" id="CLU_034528_2_0_2"/>
<evidence type="ECO:0000259" key="5">
    <source>
        <dbReference type="Pfam" id="PF12849"/>
    </source>
</evidence>
<evidence type="ECO:0000313" key="6">
    <source>
        <dbReference type="EMBL" id="AIC16348.1"/>
    </source>
</evidence>
<feature type="compositionally biased region" description="Low complexity" evidence="4">
    <location>
        <begin position="380"/>
        <end position="394"/>
    </location>
</feature>
<dbReference type="AlphaFoldDB" id="A0A060HLH9"/>
<keyword evidence="3" id="KW-0592">Phosphate transport</keyword>
<dbReference type="SUPFAM" id="SSF53850">
    <property type="entry name" value="Periplasmic binding protein-like II"/>
    <property type="match status" value="1"/>
</dbReference>
<gene>
    <name evidence="6" type="primary">pstS2</name>
    <name evidence="6" type="ORF">NVIE_020870</name>
</gene>
<evidence type="ECO:0000256" key="1">
    <source>
        <dbReference type="ARBA" id="ARBA00008725"/>
    </source>
</evidence>
<evidence type="ECO:0000256" key="2">
    <source>
        <dbReference type="ARBA" id="ARBA00022448"/>
    </source>
</evidence>
<evidence type="ECO:0000313" key="7">
    <source>
        <dbReference type="Proteomes" id="UP000027093"/>
    </source>
</evidence>
<dbReference type="InterPro" id="IPR024370">
    <property type="entry name" value="PBP_domain"/>
</dbReference>
<comment type="similarity">
    <text evidence="1">Belongs to the PstS family.</text>
</comment>
<dbReference type="KEGG" id="nvn:NVIE_020870"/>
<evidence type="ECO:0000256" key="4">
    <source>
        <dbReference type="SAM" id="MobiDB-lite"/>
    </source>
</evidence>
<reference evidence="6 7" key="1">
    <citation type="journal article" date="2014" name="Int. J. Syst. Evol. Microbiol.">
        <title>Nitrososphaera viennensis gen. nov., sp. nov., an aerobic and mesophilic, ammonia-oxidizing archaeon from soil and a member of the archaeal phylum Thaumarchaeota.</title>
        <authorList>
            <person name="Stieglmeier M."/>
            <person name="Klingl A."/>
            <person name="Alves R.J."/>
            <person name="Rittmann S.K."/>
            <person name="Melcher M."/>
            <person name="Leisch N."/>
            <person name="Schleper C."/>
        </authorList>
    </citation>
    <scope>NUCLEOTIDE SEQUENCE [LARGE SCALE GENOMIC DNA]</scope>
    <source>
        <strain evidence="6">EN76</strain>
    </source>
</reference>
<dbReference type="CDD" id="cd13565">
    <property type="entry name" value="PBP2_PstS"/>
    <property type="match status" value="1"/>
</dbReference>
<dbReference type="InterPro" id="IPR050962">
    <property type="entry name" value="Phosphate-bind_PstS"/>
</dbReference>
<proteinExistence type="inferred from homology"/>